<keyword evidence="10" id="KW-0449">Lipoprotein</keyword>
<reference evidence="11" key="1">
    <citation type="submission" date="2016-10" db="EMBL/GenBank/DDBJ databases">
        <authorList>
            <person name="Varghese N."/>
            <person name="Submissions S."/>
        </authorList>
    </citation>
    <scope>NUCLEOTIDE SEQUENCE [LARGE SCALE GENOMIC DNA]</scope>
    <source>
        <strain evidence="11">DSM 25575</strain>
    </source>
</reference>
<dbReference type="OrthoDB" id="1522670at2"/>
<evidence type="ECO:0000256" key="1">
    <source>
        <dbReference type="ARBA" id="ARBA00004651"/>
    </source>
</evidence>
<dbReference type="GO" id="GO:0044874">
    <property type="term" value="P:lipoprotein localization to outer membrane"/>
    <property type="evidence" value="ECO:0007669"/>
    <property type="project" value="TreeGrafter"/>
</dbReference>
<dbReference type="Proteomes" id="UP000198769">
    <property type="component" value="Unassembled WGS sequence"/>
</dbReference>
<feature type="transmembrane region" description="Helical" evidence="7">
    <location>
        <begin position="320"/>
        <end position="353"/>
    </location>
</feature>
<accession>A0A1I4W5D5</accession>
<dbReference type="InterPro" id="IPR025857">
    <property type="entry name" value="MacB_PCD"/>
</dbReference>
<evidence type="ECO:0000256" key="3">
    <source>
        <dbReference type="ARBA" id="ARBA00022475"/>
    </source>
</evidence>
<name>A0A1I4W5D5_CHROL</name>
<dbReference type="EMBL" id="FOVD01000001">
    <property type="protein sequence ID" value="SFN08735.1"/>
    <property type="molecule type" value="Genomic_DNA"/>
</dbReference>
<keyword evidence="3" id="KW-1003">Cell membrane</keyword>
<comment type="subcellular location">
    <subcellularLocation>
        <location evidence="1">Cell membrane</location>
        <topology evidence="1">Multi-pass membrane protein</topology>
    </subcellularLocation>
</comment>
<feature type="domain" description="ABC3 transporter permease C-terminal" evidence="8">
    <location>
        <begin position="277"/>
        <end position="402"/>
    </location>
</feature>
<dbReference type="Pfam" id="PF02687">
    <property type="entry name" value="FtsX"/>
    <property type="match status" value="1"/>
</dbReference>
<keyword evidence="5 7" id="KW-1133">Transmembrane helix</keyword>
<keyword evidence="11" id="KW-1185">Reference proteome</keyword>
<evidence type="ECO:0000256" key="2">
    <source>
        <dbReference type="ARBA" id="ARBA00005236"/>
    </source>
</evidence>
<evidence type="ECO:0000313" key="11">
    <source>
        <dbReference type="Proteomes" id="UP000198769"/>
    </source>
</evidence>
<feature type="domain" description="MacB-like periplasmic core" evidence="9">
    <location>
        <begin position="31"/>
        <end position="199"/>
    </location>
</feature>
<evidence type="ECO:0000259" key="8">
    <source>
        <dbReference type="Pfam" id="PF02687"/>
    </source>
</evidence>
<comment type="similarity">
    <text evidence="2">Belongs to the ABC-4 integral membrane protein family. LolC/E subfamily.</text>
</comment>
<dbReference type="GO" id="GO:0098797">
    <property type="term" value="C:plasma membrane protein complex"/>
    <property type="evidence" value="ECO:0007669"/>
    <property type="project" value="TreeGrafter"/>
</dbReference>
<evidence type="ECO:0000256" key="6">
    <source>
        <dbReference type="ARBA" id="ARBA00023136"/>
    </source>
</evidence>
<proteinExistence type="inferred from homology"/>
<keyword evidence="6 7" id="KW-0472">Membrane</keyword>
<protein>
    <submittedName>
        <fullName evidence="10">Lipoprotein-releasing system permease protein</fullName>
    </submittedName>
</protein>
<dbReference type="InterPro" id="IPR051447">
    <property type="entry name" value="Lipoprotein-release_system"/>
</dbReference>
<gene>
    <name evidence="10" type="ORF">SAMN05421594_0934</name>
</gene>
<evidence type="ECO:0000256" key="4">
    <source>
        <dbReference type="ARBA" id="ARBA00022692"/>
    </source>
</evidence>
<organism evidence="10 11">
    <name type="scientific">Chryseobacterium oleae</name>
    <dbReference type="NCBI Taxonomy" id="491207"/>
    <lineage>
        <taxon>Bacteria</taxon>
        <taxon>Pseudomonadati</taxon>
        <taxon>Bacteroidota</taxon>
        <taxon>Flavobacteriia</taxon>
        <taxon>Flavobacteriales</taxon>
        <taxon>Weeksellaceae</taxon>
        <taxon>Chryseobacterium group</taxon>
        <taxon>Chryseobacterium</taxon>
    </lineage>
</organism>
<keyword evidence="4 7" id="KW-0812">Transmembrane</keyword>
<evidence type="ECO:0000256" key="7">
    <source>
        <dbReference type="SAM" id="Phobius"/>
    </source>
</evidence>
<sequence length="409" mass="45756">MKFPLYFSRKIAFSKDNKNNLSRVIIFIGRLSVALGIIVSLITVSTGFGSKKAIKERLADFSGHITIRSTRSNSSYNTSVLDNQGLNIQKIKELPDVESVQRYATVTGIMRNEHNFSGIIFKGIGKDFDSLRFKKFLVAGTTPKVTEKGYNNDVTVSQKIANDLHLKVNDSIVTVFSKADQKPIYRKFRIIGIYKTDIKMIDEQFVIGGINHVRKIQEMKPDEIGGIDIFFKNVNDIDKDFPDIEKLIGYKNYAEKATDKFPQINDWISIFDTNIALIIIIMLIVVVINIIMVLLILIIERTNSIGLLKTLGASNSQIRATFINYTLIIMIPGLLYGNAIGLGLILLQKFFGIIKLNPENYYVSTVPVDLNPVAIISISLGILLISGLALIIPSYLISKISPVKAIKYN</sequence>
<dbReference type="InterPro" id="IPR003838">
    <property type="entry name" value="ABC3_permease_C"/>
</dbReference>
<dbReference type="PANTHER" id="PTHR30489:SF0">
    <property type="entry name" value="LIPOPROTEIN-RELEASING SYSTEM TRANSMEMBRANE PROTEIN LOLE"/>
    <property type="match status" value="1"/>
</dbReference>
<dbReference type="PANTHER" id="PTHR30489">
    <property type="entry name" value="LIPOPROTEIN-RELEASING SYSTEM TRANSMEMBRANE PROTEIN LOLE"/>
    <property type="match status" value="1"/>
</dbReference>
<evidence type="ECO:0000256" key="5">
    <source>
        <dbReference type="ARBA" id="ARBA00022989"/>
    </source>
</evidence>
<dbReference type="Pfam" id="PF12704">
    <property type="entry name" value="MacB_PCD"/>
    <property type="match status" value="1"/>
</dbReference>
<dbReference type="RefSeq" id="WP_047449300.1">
    <property type="nucleotide sequence ID" value="NZ_FOVD01000001.1"/>
</dbReference>
<feature type="transmembrane region" description="Helical" evidence="7">
    <location>
        <begin position="373"/>
        <end position="397"/>
    </location>
</feature>
<evidence type="ECO:0000313" key="10">
    <source>
        <dbReference type="EMBL" id="SFN08735.1"/>
    </source>
</evidence>
<feature type="transmembrane region" description="Helical" evidence="7">
    <location>
        <begin position="21"/>
        <end position="42"/>
    </location>
</feature>
<evidence type="ECO:0000259" key="9">
    <source>
        <dbReference type="Pfam" id="PF12704"/>
    </source>
</evidence>
<feature type="transmembrane region" description="Helical" evidence="7">
    <location>
        <begin position="275"/>
        <end position="299"/>
    </location>
</feature>
<dbReference type="AlphaFoldDB" id="A0A1I4W5D5"/>